<dbReference type="PROSITE" id="PS51257">
    <property type="entry name" value="PROKAR_LIPOPROTEIN"/>
    <property type="match status" value="1"/>
</dbReference>
<keyword evidence="2" id="KW-1185">Reference proteome</keyword>
<name>A0A6I4TY73_9SPHN</name>
<sequence length="140" mass="15350">MRWRTGAAALAFCLAGMITAGCDRQREILAQDVNLPAVLQSPDELPLGSANMRLFNRSTMAALDALAPRWDNLSRRSYILPAGDIAGFRSQLASGMPAGWERVDVVFPAERGELIVYAAGEQVFAVVIASCRIHPFCRWK</sequence>
<dbReference type="RefSeq" id="WP_161391947.1">
    <property type="nucleotide sequence ID" value="NZ_WTYJ01000003.1"/>
</dbReference>
<organism evidence="1 2">
    <name type="scientific">Croceibacterium xixiisoli</name>
    <dbReference type="NCBI Taxonomy" id="1476466"/>
    <lineage>
        <taxon>Bacteria</taxon>
        <taxon>Pseudomonadati</taxon>
        <taxon>Pseudomonadota</taxon>
        <taxon>Alphaproteobacteria</taxon>
        <taxon>Sphingomonadales</taxon>
        <taxon>Erythrobacteraceae</taxon>
        <taxon>Croceibacterium</taxon>
    </lineage>
</organism>
<reference evidence="1 2" key="1">
    <citation type="submission" date="2019-12" db="EMBL/GenBank/DDBJ databases">
        <title>Genomic-based taxomic classification of the family Erythrobacteraceae.</title>
        <authorList>
            <person name="Xu L."/>
        </authorList>
    </citation>
    <scope>NUCLEOTIDE SEQUENCE [LARGE SCALE GENOMIC DNA]</scope>
    <source>
        <strain evidence="1 2">S36</strain>
    </source>
</reference>
<proteinExistence type="predicted"/>
<evidence type="ECO:0000313" key="1">
    <source>
        <dbReference type="EMBL" id="MXP00221.1"/>
    </source>
</evidence>
<comment type="caution">
    <text evidence="1">The sequence shown here is derived from an EMBL/GenBank/DDBJ whole genome shotgun (WGS) entry which is preliminary data.</text>
</comment>
<evidence type="ECO:0008006" key="3">
    <source>
        <dbReference type="Google" id="ProtNLM"/>
    </source>
</evidence>
<dbReference type="OrthoDB" id="9812123at2"/>
<dbReference type="Proteomes" id="UP000469430">
    <property type="component" value="Unassembled WGS sequence"/>
</dbReference>
<accession>A0A6I4TY73</accession>
<gene>
    <name evidence="1" type="ORF">GRI97_14600</name>
</gene>
<dbReference type="EMBL" id="WTYJ01000003">
    <property type="protein sequence ID" value="MXP00221.1"/>
    <property type="molecule type" value="Genomic_DNA"/>
</dbReference>
<dbReference type="AlphaFoldDB" id="A0A6I4TY73"/>
<evidence type="ECO:0000313" key="2">
    <source>
        <dbReference type="Proteomes" id="UP000469430"/>
    </source>
</evidence>
<protein>
    <recommendedName>
        <fullName evidence="3">Lipoprotein</fullName>
    </recommendedName>
</protein>